<accession>A0ABW3K6P8</accession>
<gene>
    <name evidence="12" type="ORF">ACFQ21_20485</name>
</gene>
<evidence type="ECO:0000256" key="7">
    <source>
        <dbReference type="ARBA" id="ARBA00022927"/>
    </source>
</evidence>
<keyword evidence="3" id="KW-0813">Transport</keyword>
<evidence type="ECO:0000313" key="12">
    <source>
        <dbReference type="EMBL" id="MFD1001720.1"/>
    </source>
</evidence>
<keyword evidence="5" id="KW-0997">Cell inner membrane</keyword>
<dbReference type="PRINTS" id="PR01374">
    <property type="entry name" value="TONBPROTEIN"/>
</dbReference>
<evidence type="ECO:0000256" key="3">
    <source>
        <dbReference type="ARBA" id="ARBA00022448"/>
    </source>
</evidence>
<dbReference type="Gene3D" id="3.30.1150.10">
    <property type="match status" value="1"/>
</dbReference>
<dbReference type="InterPro" id="IPR037682">
    <property type="entry name" value="TonB_C"/>
</dbReference>
<dbReference type="Proteomes" id="UP001597112">
    <property type="component" value="Unassembled WGS sequence"/>
</dbReference>
<organism evidence="12 13">
    <name type="scientific">Ohtaekwangia kribbensis</name>
    <dbReference type="NCBI Taxonomy" id="688913"/>
    <lineage>
        <taxon>Bacteria</taxon>
        <taxon>Pseudomonadati</taxon>
        <taxon>Bacteroidota</taxon>
        <taxon>Cytophagia</taxon>
        <taxon>Cytophagales</taxon>
        <taxon>Fulvivirgaceae</taxon>
        <taxon>Ohtaekwangia</taxon>
    </lineage>
</organism>
<sequence length="269" mass="28952">MKTETLAAKDWDDLVFENRHKEYGAYEVRKAYSGNLVAGFSVSMGIALLAFIIPILFFLIRGDVAGPIKDLPPLGDIIEIVQPPSIELPKIQPPPSAPAQQVQTTALTPVVTTAQVEPVDIAPNDQMVVGNTTDPVVGTPGEGTATGTGSGTVPTAVPAVVAPPQVLDIAEVMPAFEGGLEEMYKFIRKKIHYPAASRRIGVEGTVYVSFVVNREGKVVDVKTIRGISPDCDKEAERVVSMLPNWSPGMQNHNPVSVRMTVPIKFQLDK</sequence>
<keyword evidence="7" id="KW-0653">Protein transport</keyword>
<keyword evidence="4" id="KW-1003">Cell membrane</keyword>
<dbReference type="InterPro" id="IPR006260">
    <property type="entry name" value="TonB/TolA_C"/>
</dbReference>
<evidence type="ECO:0000256" key="4">
    <source>
        <dbReference type="ARBA" id="ARBA00022475"/>
    </source>
</evidence>
<dbReference type="Pfam" id="PF03544">
    <property type="entry name" value="TonB_C"/>
    <property type="match status" value="1"/>
</dbReference>
<evidence type="ECO:0000256" key="9">
    <source>
        <dbReference type="ARBA" id="ARBA00023136"/>
    </source>
</evidence>
<dbReference type="InterPro" id="IPR051045">
    <property type="entry name" value="TonB-dependent_transducer"/>
</dbReference>
<evidence type="ECO:0000256" key="1">
    <source>
        <dbReference type="ARBA" id="ARBA00004383"/>
    </source>
</evidence>
<comment type="caution">
    <text evidence="12">The sequence shown here is derived from an EMBL/GenBank/DDBJ whole genome shotgun (WGS) entry which is preliminary data.</text>
</comment>
<dbReference type="PANTHER" id="PTHR33446">
    <property type="entry name" value="PROTEIN TONB-RELATED"/>
    <property type="match status" value="1"/>
</dbReference>
<name>A0ABW3K6P8_9BACT</name>
<proteinExistence type="inferred from homology"/>
<comment type="subcellular location">
    <subcellularLocation>
        <location evidence="1">Cell inner membrane</location>
        <topology evidence="1">Single-pass membrane protein</topology>
        <orientation evidence="1">Periplasmic side</orientation>
    </subcellularLocation>
</comment>
<comment type="similarity">
    <text evidence="2">Belongs to the TonB family.</text>
</comment>
<dbReference type="RefSeq" id="WP_377581937.1">
    <property type="nucleotide sequence ID" value="NZ_JBHTKA010000007.1"/>
</dbReference>
<keyword evidence="13" id="KW-1185">Reference proteome</keyword>
<keyword evidence="8 10" id="KW-1133">Transmembrane helix</keyword>
<dbReference type="EMBL" id="JBHTKA010000007">
    <property type="protein sequence ID" value="MFD1001720.1"/>
    <property type="molecule type" value="Genomic_DNA"/>
</dbReference>
<feature type="transmembrane region" description="Helical" evidence="10">
    <location>
        <begin position="36"/>
        <end position="60"/>
    </location>
</feature>
<evidence type="ECO:0000313" key="13">
    <source>
        <dbReference type="Proteomes" id="UP001597112"/>
    </source>
</evidence>
<keyword evidence="9 10" id="KW-0472">Membrane</keyword>
<evidence type="ECO:0000256" key="8">
    <source>
        <dbReference type="ARBA" id="ARBA00022989"/>
    </source>
</evidence>
<dbReference type="NCBIfam" id="TIGR01352">
    <property type="entry name" value="tonB_Cterm"/>
    <property type="match status" value="1"/>
</dbReference>
<dbReference type="PROSITE" id="PS52015">
    <property type="entry name" value="TONB_CTD"/>
    <property type="match status" value="1"/>
</dbReference>
<feature type="domain" description="TonB C-terminal" evidence="11">
    <location>
        <begin position="178"/>
        <end position="269"/>
    </location>
</feature>
<protein>
    <submittedName>
        <fullName evidence="12">Energy transducer TonB</fullName>
    </submittedName>
</protein>
<dbReference type="PANTHER" id="PTHR33446:SF2">
    <property type="entry name" value="PROTEIN TONB"/>
    <property type="match status" value="1"/>
</dbReference>
<evidence type="ECO:0000256" key="6">
    <source>
        <dbReference type="ARBA" id="ARBA00022692"/>
    </source>
</evidence>
<evidence type="ECO:0000256" key="10">
    <source>
        <dbReference type="SAM" id="Phobius"/>
    </source>
</evidence>
<dbReference type="SUPFAM" id="SSF74653">
    <property type="entry name" value="TolA/TonB C-terminal domain"/>
    <property type="match status" value="1"/>
</dbReference>
<dbReference type="InterPro" id="IPR003538">
    <property type="entry name" value="TonB"/>
</dbReference>
<evidence type="ECO:0000256" key="5">
    <source>
        <dbReference type="ARBA" id="ARBA00022519"/>
    </source>
</evidence>
<evidence type="ECO:0000256" key="2">
    <source>
        <dbReference type="ARBA" id="ARBA00006555"/>
    </source>
</evidence>
<keyword evidence="6 10" id="KW-0812">Transmembrane</keyword>
<evidence type="ECO:0000259" key="11">
    <source>
        <dbReference type="PROSITE" id="PS52015"/>
    </source>
</evidence>
<reference evidence="13" key="1">
    <citation type="journal article" date="2019" name="Int. J. Syst. Evol. Microbiol.">
        <title>The Global Catalogue of Microorganisms (GCM) 10K type strain sequencing project: providing services to taxonomists for standard genome sequencing and annotation.</title>
        <authorList>
            <consortium name="The Broad Institute Genomics Platform"/>
            <consortium name="The Broad Institute Genome Sequencing Center for Infectious Disease"/>
            <person name="Wu L."/>
            <person name="Ma J."/>
        </authorList>
    </citation>
    <scope>NUCLEOTIDE SEQUENCE [LARGE SCALE GENOMIC DNA]</scope>
    <source>
        <strain evidence="13">CCUG 58938</strain>
    </source>
</reference>